<keyword evidence="1" id="KW-0732">Signal</keyword>
<dbReference type="AlphaFoldDB" id="A0A2W5TP91"/>
<evidence type="ECO:0008006" key="4">
    <source>
        <dbReference type="Google" id="ProtNLM"/>
    </source>
</evidence>
<name>A0A2W5TP91_9BACT</name>
<feature type="chain" id="PRO_5016028183" description="Lipoprotein" evidence="1">
    <location>
        <begin position="22"/>
        <end position="215"/>
    </location>
</feature>
<sequence length="215" mass="23759">MRFTVVASLVLTACAHAPSKAAPSPDECRETFEKLPLEKVTANADDPELVFREEVFELKGEVTDVFPAFVEFARHLENMLPGTGKFAAVHHNEDLTAEGFPAVGSQRVVCLVDGHFAFEEVLGMRADGFNYVVSNYSLEEARPIRYGLGDFTFSPGSVGHTKVVWRYSFKLRDDTFPGSWGGLGRSLFRSSFLDSDYAAFMKSGAAAMQKWAANR</sequence>
<reference evidence="2 3" key="1">
    <citation type="submission" date="2017-08" db="EMBL/GenBank/DDBJ databases">
        <title>Infants hospitalized years apart are colonized by the same room-sourced microbial strains.</title>
        <authorList>
            <person name="Brooks B."/>
            <person name="Olm M.R."/>
            <person name="Firek B.A."/>
            <person name="Baker R."/>
            <person name="Thomas B.C."/>
            <person name="Morowitz M.J."/>
            <person name="Banfield J.F."/>
        </authorList>
    </citation>
    <scope>NUCLEOTIDE SEQUENCE [LARGE SCALE GENOMIC DNA]</scope>
    <source>
        <strain evidence="2">S2_003_000_R2_14</strain>
    </source>
</reference>
<protein>
    <recommendedName>
        <fullName evidence="4">Lipoprotein</fullName>
    </recommendedName>
</protein>
<dbReference type="Proteomes" id="UP000249061">
    <property type="component" value="Unassembled WGS sequence"/>
</dbReference>
<evidence type="ECO:0000256" key="1">
    <source>
        <dbReference type="SAM" id="SignalP"/>
    </source>
</evidence>
<proteinExistence type="predicted"/>
<evidence type="ECO:0000313" key="2">
    <source>
        <dbReference type="EMBL" id="PZR14476.1"/>
    </source>
</evidence>
<gene>
    <name evidence="2" type="ORF">DI536_10495</name>
</gene>
<accession>A0A2W5TP91</accession>
<organism evidence="2 3">
    <name type="scientific">Archangium gephyra</name>
    <dbReference type="NCBI Taxonomy" id="48"/>
    <lineage>
        <taxon>Bacteria</taxon>
        <taxon>Pseudomonadati</taxon>
        <taxon>Myxococcota</taxon>
        <taxon>Myxococcia</taxon>
        <taxon>Myxococcales</taxon>
        <taxon>Cystobacterineae</taxon>
        <taxon>Archangiaceae</taxon>
        <taxon>Archangium</taxon>
    </lineage>
</organism>
<evidence type="ECO:0000313" key="3">
    <source>
        <dbReference type="Proteomes" id="UP000249061"/>
    </source>
</evidence>
<dbReference type="EMBL" id="QFQP01000007">
    <property type="protein sequence ID" value="PZR14476.1"/>
    <property type="molecule type" value="Genomic_DNA"/>
</dbReference>
<comment type="caution">
    <text evidence="2">The sequence shown here is derived from an EMBL/GenBank/DDBJ whole genome shotgun (WGS) entry which is preliminary data.</text>
</comment>
<feature type="signal peptide" evidence="1">
    <location>
        <begin position="1"/>
        <end position="21"/>
    </location>
</feature>
<dbReference type="SUPFAM" id="SSF55961">
    <property type="entry name" value="Bet v1-like"/>
    <property type="match status" value="1"/>
</dbReference>